<keyword evidence="1" id="KW-0472">Membrane</keyword>
<feature type="transmembrane region" description="Helical" evidence="1">
    <location>
        <begin position="84"/>
        <end position="103"/>
    </location>
</feature>
<reference evidence="2 3" key="1">
    <citation type="submission" date="2018-08" db="EMBL/GenBank/DDBJ databases">
        <title>A genome reference for cultivated species of the human gut microbiota.</title>
        <authorList>
            <person name="Zou Y."/>
            <person name="Xue W."/>
            <person name="Luo G."/>
        </authorList>
    </citation>
    <scope>NUCLEOTIDE SEQUENCE [LARGE SCALE GENOMIC DNA]</scope>
    <source>
        <strain evidence="2 3">AF24-29</strain>
    </source>
</reference>
<comment type="caution">
    <text evidence="2">The sequence shown here is derived from an EMBL/GenBank/DDBJ whole genome shotgun (WGS) entry which is preliminary data.</text>
</comment>
<keyword evidence="1" id="KW-1133">Transmembrane helix</keyword>
<proteinExistence type="predicted"/>
<evidence type="ECO:0008006" key="4">
    <source>
        <dbReference type="Google" id="ProtNLM"/>
    </source>
</evidence>
<dbReference type="GeneID" id="83014301"/>
<feature type="transmembrane region" description="Helical" evidence="1">
    <location>
        <begin position="115"/>
        <end position="134"/>
    </location>
</feature>
<organism evidence="2 3">
    <name type="scientific">Holdemania filiformis</name>
    <dbReference type="NCBI Taxonomy" id="61171"/>
    <lineage>
        <taxon>Bacteria</taxon>
        <taxon>Bacillati</taxon>
        <taxon>Bacillota</taxon>
        <taxon>Erysipelotrichia</taxon>
        <taxon>Erysipelotrichales</taxon>
        <taxon>Erysipelotrichaceae</taxon>
        <taxon>Holdemania</taxon>
    </lineage>
</organism>
<feature type="transmembrane region" description="Helical" evidence="1">
    <location>
        <begin position="296"/>
        <end position="315"/>
    </location>
</feature>
<dbReference type="Proteomes" id="UP000284178">
    <property type="component" value="Unassembled WGS sequence"/>
</dbReference>
<feature type="transmembrane region" description="Helical" evidence="1">
    <location>
        <begin position="62"/>
        <end position="78"/>
    </location>
</feature>
<name>A0A412G5L3_9FIRM</name>
<feature type="transmembrane region" description="Helical" evidence="1">
    <location>
        <begin position="31"/>
        <end position="50"/>
    </location>
</feature>
<feature type="transmembrane region" description="Helical" evidence="1">
    <location>
        <begin position="7"/>
        <end position="25"/>
    </location>
</feature>
<gene>
    <name evidence="2" type="ORF">DWY25_02605</name>
</gene>
<accession>A0A412G5L3</accession>
<dbReference type="AlphaFoldDB" id="A0A412G5L3"/>
<feature type="transmembrane region" description="Helical" evidence="1">
    <location>
        <begin position="344"/>
        <end position="362"/>
    </location>
</feature>
<keyword evidence="1" id="KW-0812">Transmembrane</keyword>
<dbReference type="RefSeq" id="WP_117893293.1">
    <property type="nucleotide sequence ID" value="NZ_CABJCV010000002.1"/>
</dbReference>
<feature type="transmembrane region" description="Helical" evidence="1">
    <location>
        <begin position="212"/>
        <end position="232"/>
    </location>
</feature>
<feature type="transmembrane region" description="Helical" evidence="1">
    <location>
        <begin position="176"/>
        <end position="206"/>
    </location>
</feature>
<evidence type="ECO:0000256" key="1">
    <source>
        <dbReference type="SAM" id="Phobius"/>
    </source>
</evidence>
<keyword evidence="3" id="KW-1185">Reference proteome</keyword>
<dbReference type="EMBL" id="QRUP01000002">
    <property type="protein sequence ID" value="RGR76263.1"/>
    <property type="molecule type" value="Genomic_DNA"/>
</dbReference>
<protein>
    <recommendedName>
        <fullName evidence="4">O-antigen ligase domain-containing protein</fullName>
    </recommendedName>
</protein>
<sequence>MLRIIKVNVLAFFATCFFVGFWLRFFTNINIVVSLAVFLFVSVLSFLYCFTYETDKKIKKNEITFLIIDVVGLIGLLYNKNHTIADLILLFAWQNMGILFYFMYKTKNFKINRNFAIISTVYLGMLIYIVQSQYETGWIMISDRLGSNSTSIVLLEFFIIDEIYRYSIHKKTNYLFAFICFLITLIAGGIAGVVTFSFLIIILWLFENEKLSVNLIKCVIFILISACILLYINDGIEKILNYINQGDSESRILMLQQYFALMKENIFNFIFGANIQTSYLLRHYENLHNCFFNWHYYYGIIPMLYFGGIVVYILYKSIKERNTLYVILMVTTVIRSLTDETTFAFIPIWIFFFLIIVEKKNIKFVYSNRAKNKLMEDY</sequence>
<evidence type="ECO:0000313" key="3">
    <source>
        <dbReference type="Proteomes" id="UP000284178"/>
    </source>
</evidence>
<evidence type="ECO:0000313" key="2">
    <source>
        <dbReference type="EMBL" id="RGR76263.1"/>
    </source>
</evidence>